<proteinExistence type="predicted"/>
<evidence type="ECO:0000256" key="10">
    <source>
        <dbReference type="PROSITE-ProRule" id="PRU00560"/>
    </source>
</evidence>
<dbReference type="InterPro" id="IPR000212">
    <property type="entry name" value="DNA_helicase_UvrD/REP"/>
</dbReference>
<keyword evidence="5" id="KW-0413">Isomerase</keyword>
<accession>A0A0F3N7C5</accession>
<dbReference type="InterPro" id="IPR014016">
    <property type="entry name" value="UvrD-like_ATP-bd"/>
</dbReference>
<dbReference type="GO" id="GO:0033202">
    <property type="term" value="C:DNA helicase complex"/>
    <property type="evidence" value="ECO:0007669"/>
    <property type="project" value="TreeGrafter"/>
</dbReference>
<comment type="catalytic activity">
    <reaction evidence="9">
        <text>ATP + H2O = ADP + phosphate + H(+)</text>
        <dbReference type="Rhea" id="RHEA:13065"/>
        <dbReference type="ChEBI" id="CHEBI:15377"/>
        <dbReference type="ChEBI" id="CHEBI:15378"/>
        <dbReference type="ChEBI" id="CHEBI:30616"/>
        <dbReference type="ChEBI" id="CHEBI:43474"/>
        <dbReference type="ChEBI" id="CHEBI:456216"/>
        <dbReference type="EC" id="5.6.2.4"/>
    </reaction>
</comment>
<dbReference type="GO" id="GO:0003677">
    <property type="term" value="F:DNA binding"/>
    <property type="evidence" value="ECO:0007669"/>
    <property type="project" value="InterPro"/>
</dbReference>
<dbReference type="PANTHER" id="PTHR11070">
    <property type="entry name" value="UVRD / RECB / PCRA DNA HELICASE FAMILY MEMBER"/>
    <property type="match status" value="1"/>
</dbReference>
<keyword evidence="4 10" id="KW-0067">ATP-binding</keyword>
<evidence type="ECO:0000313" key="13">
    <source>
        <dbReference type="EMBL" id="KJV63582.1"/>
    </source>
</evidence>
<evidence type="ECO:0000256" key="7">
    <source>
        <dbReference type="ARBA" id="ARBA00034808"/>
    </source>
</evidence>
<dbReference type="Pfam" id="PF13361">
    <property type="entry name" value="UvrD_C"/>
    <property type="match status" value="1"/>
</dbReference>
<keyword evidence="1 10" id="KW-0547">Nucleotide-binding</keyword>
<evidence type="ECO:0000256" key="2">
    <source>
        <dbReference type="ARBA" id="ARBA00022801"/>
    </source>
</evidence>
<dbReference type="Gene3D" id="3.40.50.300">
    <property type="entry name" value="P-loop containing nucleotide triphosphate hydrolases"/>
    <property type="match status" value="4"/>
</dbReference>
<protein>
    <recommendedName>
        <fullName evidence="7">DNA 3'-5' helicase</fullName>
        <ecNumber evidence="7">5.6.2.4</ecNumber>
    </recommendedName>
    <alternativeName>
        <fullName evidence="8">DNA 3'-5' helicase II</fullName>
    </alternativeName>
</protein>
<evidence type="ECO:0000256" key="5">
    <source>
        <dbReference type="ARBA" id="ARBA00023235"/>
    </source>
</evidence>
<dbReference type="PANTHER" id="PTHR11070:SF2">
    <property type="entry name" value="ATP-DEPENDENT DNA HELICASE SRS2"/>
    <property type="match status" value="1"/>
</dbReference>
<organism evidence="13 14">
    <name type="scientific">Anaplasma phagocytophilum str. ApMUC09</name>
    <dbReference type="NCBI Taxonomy" id="1359152"/>
    <lineage>
        <taxon>Bacteria</taxon>
        <taxon>Pseudomonadati</taxon>
        <taxon>Pseudomonadota</taxon>
        <taxon>Alphaproteobacteria</taxon>
        <taxon>Rickettsiales</taxon>
        <taxon>Anaplasmataceae</taxon>
        <taxon>Anaplasma</taxon>
        <taxon>phagocytophilum group</taxon>
    </lineage>
</organism>
<reference evidence="13 14" key="1">
    <citation type="submission" date="2015-02" db="EMBL/GenBank/DDBJ databases">
        <title>Genome Sequencing of Rickettsiales.</title>
        <authorList>
            <person name="Daugherty S.C."/>
            <person name="Su Q."/>
            <person name="Abolude K."/>
            <person name="Beier-Sexton M."/>
            <person name="Carlyon J.A."/>
            <person name="Carter R."/>
            <person name="Day N.P."/>
            <person name="Dumler S.J."/>
            <person name="Dyachenko V."/>
            <person name="Godinez A."/>
            <person name="Kurtti T.J."/>
            <person name="Lichay M."/>
            <person name="Mullins K.E."/>
            <person name="Ott S."/>
            <person name="Pappas-Brown V."/>
            <person name="Paris D.H."/>
            <person name="Patel P."/>
            <person name="Richards A.L."/>
            <person name="Sadzewicz L."/>
            <person name="Sears K."/>
            <person name="Seidman D."/>
            <person name="Sengamalay N."/>
            <person name="Stenos J."/>
            <person name="Tallon L.J."/>
            <person name="Vincent G."/>
            <person name="Fraser C.M."/>
            <person name="Munderloh U."/>
            <person name="Dunning-Hotopp J.C."/>
        </authorList>
    </citation>
    <scope>NUCLEOTIDE SEQUENCE [LARGE SCALE GENOMIC DNA]</scope>
    <source>
        <strain evidence="13 14">ApMUC09</strain>
    </source>
</reference>
<keyword evidence="3 10" id="KW-0347">Helicase</keyword>
<dbReference type="GO" id="GO:0016887">
    <property type="term" value="F:ATP hydrolysis activity"/>
    <property type="evidence" value="ECO:0007669"/>
    <property type="project" value="RHEA"/>
</dbReference>
<evidence type="ECO:0000256" key="3">
    <source>
        <dbReference type="ARBA" id="ARBA00022806"/>
    </source>
</evidence>
<name>A0A0F3N7C5_ANAPH</name>
<dbReference type="InterPro" id="IPR014017">
    <property type="entry name" value="DNA_helicase_UvrD-like_C"/>
</dbReference>
<evidence type="ECO:0000259" key="12">
    <source>
        <dbReference type="PROSITE" id="PS51217"/>
    </source>
</evidence>
<dbReference type="InterPro" id="IPR027417">
    <property type="entry name" value="P-loop_NTPase"/>
</dbReference>
<comment type="caution">
    <text evidence="13">The sequence shown here is derived from an EMBL/GenBank/DDBJ whole genome shotgun (WGS) entry which is preliminary data.</text>
</comment>
<dbReference type="PATRIC" id="fig|1359152.3.peg.1618"/>
<evidence type="ECO:0000313" key="14">
    <source>
        <dbReference type="Proteomes" id="UP000033441"/>
    </source>
</evidence>
<evidence type="ECO:0000259" key="11">
    <source>
        <dbReference type="PROSITE" id="PS51198"/>
    </source>
</evidence>
<dbReference type="Gene3D" id="1.10.486.10">
    <property type="entry name" value="PCRA, domain 4"/>
    <property type="match status" value="1"/>
</dbReference>
<dbReference type="EMBL" id="LANV01000001">
    <property type="protein sequence ID" value="KJV63582.1"/>
    <property type="molecule type" value="Genomic_DNA"/>
</dbReference>
<dbReference type="SUPFAM" id="SSF52540">
    <property type="entry name" value="P-loop containing nucleoside triphosphate hydrolases"/>
    <property type="match status" value="1"/>
</dbReference>
<comment type="catalytic activity">
    <reaction evidence="6">
        <text>Couples ATP hydrolysis with the unwinding of duplex DNA by translocating in the 3'-5' direction.</text>
        <dbReference type="EC" id="5.6.2.4"/>
    </reaction>
</comment>
<evidence type="ECO:0000256" key="4">
    <source>
        <dbReference type="ARBA" id="ARBA00022840"/>
    </source>
</evidence>
<dbReference type="GO" id="GO:0000725">
    <property type="term" value="P:recombinational repair"/>
    <property type="evidence" value="ECO:0007669"/>
    <property type="project" value="TreeGrafter"/>
</dbReference>
<dbReference type="EC" id="5.6.2.4" evidence="7"/>
<dbReference type="PROSITE" id="PS51217">
    <property type="entry name" value="UVRD_HELICASE_CTER"/>
    <property type="match status" value="1"/>
</dbReference>
<gene>
    <name evidence="13" type="ORF">APHMUC_1545</name>
</gene>
<dbReference type="GO" id="GO:0005829">
    <property type="term" value="C:cytosol"/>
    <property type="evidence" value="ECO:0007669"/>
    <property type="project" value="TreeGrafter"/>
</dbReference>
<dbReference type="GO" id="GO:0043138">
    <property type="term" value="F:3'-5' DNA helicase activity"/>
    <property type="evidence" value="ECO:0007669"/>
    <property type="project" value="UniProtKB-EC"/>
</dbReference>
<evidence type="ECO:0000256" key="8">
    <source>
        <dbReference type="ARBA" id="ARBA00034923"/>
    </source>
</evidence>
<evidence type="ECO:0000256" key="6">
    <source>
        <dbReference type="ARBA" id="ARBA00034617"/>
    </source>
</evidence>
<dbReference type="GO" id="GO:0005524">
    <property type="term" value="F:ATP binding"/>
    <property type="evidence" value="ECO:0007669"/>
    <property type="project" value="UniProtKB-UniRule"/>
</dbReference>
<feature type="binding site" evidence="10">
    <location>
        <begin position="27"/>
        <end position="34"/>
    </location>
    <ligand>
        <name>ATP</name>
        <dbReference type="ChEBI" id="CHEBI:30616"/>
    </ligand>
</feature>
<evidence type="ECO:0000256" key="9">
    <source>
        <dbReference type="ARBA" id="ARBA00048988"/>
    </source>
</evidence>
<dbReference type="Pfam" id="PF00580">
    <property type="entry name" value="UvrD-helicase"/>
    <property type="match status" value="1"/>
</dbReference>
<dbReference type="Proteomes" id="UP000033441">
    <property type="component" value="Unassembled WGS sequence"/>
</dbReference>
<sequence length="864" mass="99487">MHTGNLSPSAQHKLATDPTQEFVWISASAGTGKTRMLVHRVIRLLMAGHENILCLTFTNAAAYEIKERIFAMTEGWMLLPENELIDVLRETCYQNADDILINRARNLFFRIPNILKVQTVHGFCKSLISSFPSEAGISANFEVRELSESYPKIFYKLLHESDYIAEHLKEVACELKESTLFDLLYKIMKKPHIDLEVPQPTDLHVKPDHLLCPEAIIDALNCGGLRDKKISTKLRSWNNLVHKTHKKIEEYLKTFICIASLEKKDISSIASKQVLQQCPTVGGAIVNEQEKLLEFAEQYYSARISKRTFHIMQLVRHGIRIYEYDKKSAKYLNYDDIINLALKLISDPTHKDFVLFSLDSQINHILVDESQDNSLEQWHIVAELCNEFFTGLSSNTNQRTLFVVGDVKQSIYGFQNARPDYFHFMHKYFAQKSTNPVTIQLSDSFRSTPPILSLVDKVFNTLREQVSFQSQEIVHNTYRANEYGYVEIWPLLRSTRRKKPYAWDLESIKECGENADHSLLLAQTISQTISSWIKEERKLQAKNRPVEASDILILVRHRSVFVDQMIASLKQENIPVTGRDRCNIMDYVVIQDLVNLGEFLLLPENDISLATLLKSPIFRYTDSILFEIVSSGSEKCSLWNKLQKFTTMQETVKYLKLLISISQNRSPLDLYLFILSQHKEQFIKCLGQTSVEIIEEFINLLIAFQSNNLNLLEYFIQWIKSTNPVTKSDMSIAKNLVRIMTVHSAKGMQAPIVFLPDTTSVPKCDLQVVFDDKNTPLWCASDTNSYCKNLKLRKSQEEYNEYLRLLYVAMTRAEDELYIAGIGTANSRSWYDIITNSSAEILHKKNTCLSPMFPEPIDVLYLEH</sequence>
<dbReference type="AlphaFoldDB" id="A0A0F3N7C5"/>
<keyword evidence="2 10" id="KW-0378">Hydrolase</keyword>
<feature type="domain" description="UvrD-like helicase C-terminal" evidence="12">
    <location>
        <begin position="484"/>
        <end position="747"/>
    </location>
</feature>
<evidence type="ECO:0000256" key="1">
    <source>
        <dbReference type="ARBA" id="ARBA00022741"/>
    </source>
</evidence>
<dbReference type="PROSITE" id="PS51198">
    <property type="entry name" value="UVRD_HELICASE_ATP_BIND"/>
    <property type="match status" value="1"/>
</dbReference>
<feature type="domain" description="UvrD-like helicase ATP-binding" evidence="11">
    <location>
        <begin position="6"/>
        <end position="448"/>
    </location>
</feature>